<dbReference type="SMART" id="SM00855">
    <property type="entry name" value="PGAM"/>
    <property type="match status" value="1"/>
</dbReference>
<keyword evidence="9" id="KW-1185">Reference proteome</keyword>
<feature type="active site" description="Proton donor/acceptor" evidence="5">
    <location>
        <position position="100"/>
    </location>
</feature>
<feature type="binding site" evidence="6">
    <location>
        <begin position="21"/>
        <end position="28"/>
    </location>
    <ligand>
        <name>substrate</name>
    </ligand>
</feature>
<sequence>MSAAGGRESKAEGVYTVVLVRHGLSTFNKFDMFTGWCDCPLSEEGMEEAAESGRLLAAAGLKFDVAHTSVLKRACTSLHRMLEGAAQPWVPIKTSWMLNERHYGALQGQNKAATEQRLGPIVHEWRRGYAVAPPPMEESHPHWTLIQQDARYAGVDIPLSESLRDTAQRVLKYWRAEVVPDVLAGKKVLVVAHANTLRALVHALDGIDDEAIKGLKIPTGRPFIYKLDANLQPVGEVDRHGFRGRYVDTLMQRNPRYVVQRCSSHGGTSCALK</sequence>
<feature type="binding site" evidence="6">
    <location>
        <begin position="126"/>
        <end position="127"/>
    </location>
    <ligand>
        <name>substrate</name>
    </ligand>
</feature>
<evidence type="ECO:0000256" key="4">
    <source>
        <dbReference type="ARBA" id="ARBA00023235"/>
    </source>
</evidence>
<name>A0A836CDH1_9STRA</name>
<dbReference type="GO" id="GO:0004619">
    <property type="term" value="F:phosphoglycerate mutase activity"/>
    <property type="evidence" value="ECO:0007669"/>
    <property type="project" value="UniProtKB-EC"/>
</dbReference>
<dbReference type="InterPro" id="IPR013078">
    <property type="entry name" value="His_Pase_superF_clade-1"/>
</dbReference>
<feature type="active site" description="Tele-phosphohistidine intermediate" evidence="5">
    <location>
        <position position="22"/>
    </location>
</feature>
<feature type="site" description="Transition state stabilizer" evidence="7">
    <location>
        <position position="193"/>
    </location>
</feature>
<feature type="binding site" evidence="6">
    <location>
        <position position="111"/>
    </location>
    <ligand>
        <name>substrate</name>
    </ligand>
</feature>
<dbReference type="EC" id="5.4.2.11" evidence="2"/>
<gene>
    <name evidence="8" type="ORF">JKP88DRAFT_199867</name>
</gene>
<comment type="similarity">
    <text evidence="1">Belongs to the phosphoglycerate mutase family. BPG-dependent PGAM subfamily.</text>
</comment>
<keyword evidence="3" id="KW-0324">Glycolysis</keyword>
<evidence type="ECO:0000256" key="1">
    <source>
        <dbReference type="ARBA" id="ARBA00006717"/>
    </source>
</evidence>
<dbReference type="InterPro" id="IPR029033">
    <property type="entry name" value="His_PPase_superfam"/>
</dbReference>
<dbReference type="HAMAP" id="MF_01039">
    <property type="entry name" value="PGAM_GpmA"/>
    <property type="match status" value="1"/>
</dbReference>
<dbReference type="NCBIfam" id="TIGR01258">
    <property type="entry name" value="pgm_1"/>
    <property type="match status" value="1"/>
</dbReference>
<dbReference type="PANTHER" id="PTHR11931">
    <property type="entry name" value="PHOSPHOGLYCERATE MUTASE"/>
    <property type="match status" value="1"/>
</dbReference>
<feature type="binding site" evidence="6">
    <location>
        <position position="73"/>
    </location>
    <ligand>
        <name>substrate</name>
    </ligand>
</feature>
<evidence type="ECO:0000256" key="2">
    <source>
        <dbReference type="ARBA" id="ARBA00012028"/>
    </source>
</evidence>
<dbReference type="CDD" id="cd07067">
    <property type="entry name" value="HP_PGM_like"/>
    <property type="match status" value="1"/>
</dbReference>
<dbReference type="InterPro" id="IPR005952">
    <property type="entry name" value="Phosphogly_mut1"/>
</dbReference>
<keyword evidence="4" id="KW-0413">Isomerase</keyword>
<dbReference type="OrthoDB" id="354304at2759"/>
<feature type="binding site" evidence="6">
    <location>
        <begin position="34"/>
        <end position="35"/>
    </location>
    <ligand>
        <name>substrate</name>
    </ligand>
</feature>
<dbReference type="GO" id="GO:0006096">
    <property type="term" value="P:glycolytic process"/>
    <property type="evidence" value="ECO:0007669"/>
    <property type="project" value="UniProtKB-KW"/>
</dbReference>
<comment type="caution">
    <text evidence="8">The sequence shown here is derived from an EMBL/GenBank/DDBJ whole genome shotgun (WGS) entry which is preliminary data.</text>
</comment>
<reference evidence="8" key="1">
    <citation type="submission" date="2021-02" db="EMBL/GenBank/DDBJ databases">
        <title>First Annotated Genome of the Yellow-green Alga Tribonema minus.</title>
        <authorList>
            <person name="Mahan K.M."/>
        </authorList>
    </citation>
    <scope>NUCLEOTIDE SEQUENCE</scope>
    <source>
        <strain evidence="8">UTEX B ZZ1240</strain>
    </source>
</reference>
<evidence type="ECO:0000313" key="8">
    <source>
        <dbReference type="EMBL" id="KAG5181644.1"/>
    </source>
</evidence>
<evidence type="ECO:0000256" key="7">
    <source>
        <dbReference type="PIRSR" id="PIRSR613078-3"/>
    </source>
</evidence>
<dbReference type="Proteomes" id="UP000664859">
    <property type="component" value="Unassembled WGS sequence"/>
</dbReference>
<organism evidence="8 9">
    <name type="scientific">Tribonema minus</name>
    <dbReference type="NCBI Taxonomy" id="303371"/>
    <lineage>
        <taxon>Eukaryota</taxon>
        <taxon>Sar</taxon>
        <taxon>Stramenopiles</taxon>
        <taxon>Ochrophyta</taxon>
        <taxon>PX clade</taxon>
        <taxon>Xanthophyceae</taxon>
        <taxon>Tribonematales</taxon>
        <taxon>Tribonemataceae</taxon>
        <taxon>Tribonema</taxon>
    </lineage>
</organism>
<accession>A0A836CDH1</accession>
<dbReference type="AlphaFoldDB" id="A0A836CDH1"/>
<evidence type="ECO:0000256" key="6">
    <source>
        <dbReference type="PIRSR" id="PIRSR613078-2"/>
    </source>
</evidence>
<evidence type="ECO:0000256" key="3">
    <source>
        <dbReference type="ARBA" id="ARBA00023152"/>
    </source>
</evidence>
<dbReference type="Gene3D" id="3.40.50.1240">
    <property type="entry name" value="Phosphoglycerate mutase-like"/>
    <property type="match status" value="1"/>
</dbReference>
<feature type="binding site" evidence="6">
    <location>
        <begin position="100"/>
        <end position="103"/>
    </location>
    <ligand>
        <name>substrate</name>
    </ligand>
</feature>
<dbReference type="EMBL" id="JAFCMP010000312">
    <property type="protein sequence ID" value="KAG5181644.1"/>
    <property type="molecule type" value="Genomic_DNA"/>
</dbReference>
<protein>
    <recommendedName>
        <fullName evidence="2">phosphoglycerate mutase (2,3-diphosphoglycerate-dependent)</fullName>
        <ecNumber evidence="2">5.4.2.11</ecNumber>
    </recommendedName>
</protein>
<evidence type="ECO:0000313" key="9">
    <source>
        <dbReference type="Proteomes" id="UP000664859"/>
    </source>
</evidence>
<evidence type="ECO:0000256" key="5">
    <source>
        <dbReference type="PIRSR" id="PIRSR613078-1"/>
    </source>
</evidence>
<dbReference type="Pfam" id="PF00300">
    <property type="entry name" value="His_Phos_1"/>
    <property type="match status" value="1"/>
</dbReference>
<proteinExistence type="inferred from homology"/>
<dbReference type="SUPFAM" id="SSF53254">
    <property type="entry name" value="Phosphoglycerate mutase-like"/>
    <property type="match status" value="1"/>
</dbReference>